<dbReference type="InterPro" id="IPR015803">
    <property type="entry name" value="Cys-tRNA-ligase"/>
</dbReference>
<organism evidence="18 19">
    <name type="scientific">Streptomyces lienomycini</name>
    <dbReference type="NCBI Taxonomy" id="284035"/>
    <lineage>
        <taxon>Bacteria</taxon>
        <taxon>Bacillati</taxon>
        <taxon>Actinomycetota</taxon>
        <taxon>Actinomycetes</taxon>
        <taxon>Kitasatosporales</taxon>
        <taxon>Streptomycetaceae</taxon>
        <taxon>Streptomyces</taxon>
    </lineage>
</organism>
<dbReference type="HAMAP" id="MF_00041">
    <property type="entry name" value="Cys_tRNA_synth"/>
    <property type="match status" value="1"/>
</dbReference>
<evidence type="ECO:0000256" key="2">
    <source>
        <dbReference type="ARBA" id="ARBA00004496"/>
    </source>
</evidence>
<dbReference type="SUPFAM" id="SSF52374">
    <property type="entry name" value="Nucleotidylyl transferase"/>
    <property type="match status" value="1"/>
</dbReference>
<evidence type="ECO:0000256" key="3">
    <source>
        <dbReference type="ARBA" id="ARBA00005594"/>
    </source>
</evidence>
<sequence length="459" mass="52049">MMSIKVHNTLTGQTEEFRPEREAEVRMFVCGPTVYGPSHVGHAKTYTQFDFIARYLEASGYKVTYLQNITDVDDKIIRRSAEEDVPPEEIAALFEKQYLEDMAALGNTRVDVHARAHDHIDAIVDQIKRLIERGHAYQLDDGWYFDLASFPAYGKLSGRTDLRPEDSVSRIDDNSKKRNPGDFALWKGRKDGEPFWETDLGPGRPGWHIEDTAITETFFGPSYDLHGGAVDLIFPHHEAEVAQMEAASGIEPLARYWMHTGLLRVDGEKMSKSTGNFLTIRDALARTDFRTLRHAFLSQHYRSSMELNDSTLEQARGARRRIENFARTIDPAHTDSPANAARATDAWKEMRERLDDDFDTPGALAVLFQYIREQNRMEEPAGPAALRLIEDVNNLFGTFDIPGAAQSDAAVDELVKERDRLRAAKKFAEADAIREQLTQQGVVLEDSPEGTRWWKETTS</sequence>
<comment type="cofactor">
    <cofactor evidence="1">
        <name>Zn(2+)</name>
        <dbReference type="ChEBI" id="CHEBI:29105"/>
    </cofactor>
</comment>
<dbReference type="EC" id="6.1.1.16" evidence="14"/>
<dbReference type="InterPro" id="IPR032678">
    <property type="entry name" value="tRNA-synt_1_cat_dom"/>
</dbReference>
<evidence type="ECO:0000256" key="9">
    <source>
        <dbReference type="ARBA" id="ARBA00022833"/>
    </source>
</evidence>
<reference evidence="19" key="1">
    <citation type="journal article" date="2019" name="Int. J. Syst. Evol. Microbiol.">
        <title>The Global Catalogue of Microorganisms (GCM) 10K type strain sequencing project: providing services to taxonomists for standard genome sequencing and annotation.</title>
        <authorList>
            <consortium name="The Broad Institute Genomics Platform"/>
            <consortium name="The Broad Institute Genome Sequencing Center for Infectious Disease"/>
            <person name="Wu L."/>
            <person name="Ma J."/>
        </authorList>
    </citation>
    <scope>NUCLEOTIDE SEQUENCE [LARGE SCALE GENOMIC DNA]</scope>
    <source>
        <strain evidence="19">CGMCC 4.1542</strain>
    </source>
</reference>
<feature type="domain" description="Cysteinyl-tRNA synthetase class Ia DALR" evidence="16">
    <location>
        <begin position="351"/>
        <end position="382"/>
    </location>
</feature>
<dbReference type="Pfam" id="PF01406">
    <property type="entry name" value="tRNA-synt_1e"/>
    <property type="match status" value="1"/>
</dbReference>
<feature type="short sequence motif" description="'KMSKS' region" evidence="14">
    <location>
        <begin position="269"/>
        <end position="273"/>
    </location>
</feature>
<dbReference type="EMBL" id="JBHSJO010000001">
    <property type="protein sequence ID" value="MFC5016864.1"/>
    <property type="molecule type" value="Genomic_DNA"/>
</dbReference>
<dbReference type="RefSeq" id="WP_271416829.1">
    <property type="nucleotide sequence ID" value="NZ_BAAATN010000005.1"/>
</dbReference>
<dbReference type="Gene3D" id="3.40.50.620">
    <property type="entry name" value="HUPs"/>
    <property type="match status" value="1"/>
</dbReference>
<gene>
    <name evidence="14 18" type="primary">cysS</name>
    <name evidence="18" type="ORF">ACFPRC_18490</name>
</gene>
<keyword evidence="11 14" id="KW-0648">Protein biosynthesis</keyword>
<name>A0ABV9WUB9_9ACTN</name>
<evidence type="ECO:0000256" key="5">
    <source>
        <dbReference type="ARBA" id="ARBA00022490"/>
    </source>
</evidence>
<proteinExistence type="inferred from homology"/>
<dbReference type="PANTHER" id="PTHR10890:SF3">
    <property type="entry name" value="CYSTEINE--TRNA LIGASE, CYTOPLASMIC"/>
    <property type="match status" value="1"/>
</dbReference>
<evidence type="ECO:0000256" key="10">
    <source>
        <dbReference type="ARBA" id="ARBA00022840"/>
    </source>
</evidence>
<comment type="caution">
    <text evidence="14">Lacks conserved residue(s) required for the propagation of feature annotation.</text>
</comment>
<feature type="domain" description="Cysteinyl-tRNA ligase anticodon binding" evidence="17">
    <location>
        <begin position="408"/>
        <end position="453"/>
    </location>
</feature>
<comment type="similarity">
    <text evidence="3 14">Belongs to the class-I aminoacyl-tRNA synthetase family.</text>
</comment>
<accession>A0ABV9WUB9</accession>
<evidence type="ECO:0000259" key="17">
    <source>
        <dbReference type="Pfam" id="PF23493"/>
    </source>
</evidence>
<evidence type="ECO:0000256" key="14">
    <source>
        <dbReference type="HAMAP-Rule" id="MF_00041"/>
    </source>
</evidence>
<dbReference type="InterPro" id="IPR009080">
    <property type="entry name" value="tRNAsynth_Ia_anticodon-bd"/>
</dbReference>
<evidence type="ECO:0000256" key="12">
    <source>
        <dbReference type="ARBA" id="ARBA00023146"/>
    </source>
</evidence>
<evidence type="ECO:0000256" key="4">
    <source>
        <dbReference type="ARBA" id="ARBA00011245"/>
    </source>
</evidence>
<comment type="catalytic activity">
    <reaction evidence="13 14">
        <text>tRNA(Cys) + L-cysteine + ATP = L-cysteinyl-tRNA(Cys) + AMP + diphosphate</text>
        <dbReference type="Rhea" id="RHEA:17773"/>
        <dbReference type="Rhea" id="RHEA-COMP:9661"/>
        <dbReference type="Rhea" id="RHEA-COMP:9679"/>
        <dbReference type="ChEBI" id="CHEBI:30616"/>
        <dbReference type="ChEBI" id="CHEBI:33019"/>
        <dbReference type="ChEBI" id="CHEBI:35235"/>
        <dbReference type="ChEBI" id="CHEBI:78442"/>
        <dbReference type="ChEBI" id="CHEBI:78517"/>
        <dbReference type="ChEBI" id="CHEBI:456215"/>
        <dbReference type="EC" id="6.1.1.16"/>
    </reaction>
</comment>
<evidence type="ECO:0000256" key="6">
    <source>
        <dbReference type="ARBA" id="ARBA00022598"/>
    </source>
</evidence>
<dbReference type="GO" id="GO:0004817">
    <property type="term" value="F:cysteine-tRNA ligase activity"/>
    <property type="evidence" value="ECO:0007669"/>
    <property type="project" value="UniProtKB-EC"/>
</dbReference>
<evidence type="ECO:0000256" key="1">
    <source>
        <dbReference type="ARBA" id="ARBA00001947"/>
    </source>
</evidence>
<keyword evidence="7" id="KW-0479">Metal-binding</keyword>
<dbReference type="InterPro" id="IPR014729">
    <property type="entry name" value="Rossmann-like_a/b/a_fold"/>
</dbReference>
<dbReference type="PRINTS" id="PR00983">
    <property type="entry name" value="TRNASYNTHCYS"/>
</dbReference>
<evidence type="ECO:0000313" key="19">
    <source>
        <dbReference type="Proteomes" id="UP001595855"/>
    </source>
</evidence>
<dbReference type="InterPro" id="IPR015273">
    <property type="entry name" value="Cys-tRNA-synt_Ia_DALR"/>
</dbReference>
<evidence type="ECO:0000256" key="11">
    <source>
        <dbReference type="ARBA" id="ARBA00022917"/>
    </source>
</evidence>
<comment type="caution">
    <text evidence="18">The sequence shown here is derived from an EMBL/GenBank/DDBJ whole genome shotgun (WGS) entry which is preliminary data.</text>
</comment>
<evidence type="ECO:0000256" key="8">
    <source>
        <dbReference type="ARBA" id="ARBA00022741"/>
    </source>
</evidence>
<dbReference type="InterPro" id="IPR056411">
    <property type="entry name" value="CysS_C"/>
</dbReference>
<comment type="subcellular location">
    <subcellularLocation>
        <location evidence="2 14">Cytoplasm</location>
    </subcellularLocation>
</comment>
<keyword evidence="6 14" id="KW-0436">Ligase</keyword>
<dbReference type="CDD" id="cd00672">
    <property type="entry name" value="CysRS_core"/>
    <property type="match status" value="1"/>
</dbReference>
<dbReference type="SUPFAM" id="SSF47323">
    <property type="entry name" value="Anticodon-binding domain of a subclass of class I aminoacyl-tRNA synthetases"/>
    <property type="match status" value="1"/>
</dbReference>
<evidence type="ECO:0000256" key="13">
    <source>
        <dbReference type="ARBA" id="ARBA00047398"/>
    </source>
</evidence>
<dbReference type="Pfam" id="PF09190">
    <property type="entry name" value="DALR_2"/>
    <property type="match status" value="1"/>
</dbReference>
<feature type="binding site" evidence="14">
    <location>
        <position position="272"/>
    </location>
    <ligand>
        <name>ATP</name>
        <dbReference type="ChEBI" id="CHEBI:30616"/>
    </ligand>
</feature>
<evidence type="ECO:0000256" key="7">
    <source>
        <dbReference type="ARBA" id="ARBA00022723"/>
    </source>
</evidence>
<keyword evidence="8 14" id="KW-0547">Nucleotide-binding</keyword>
<keyword evidence="5 14" id="KW-0963">Cytoplasm</keyword>
<keyword evidence="9" id="KW-0862">Zinc</keyword>
<protein>
    <recommendedName>
        <fullName evidence="14">Cysteine--tRNA ligase</fullName>
        <ecNumber evidence="14">6.1.1.16</ecNumber>
    </recommendedName>
    <alternativeName>
        <fullName evidence="14">Cysteinyl-tRNA synthetase</fullName>
        <shortName evidence="14">CysRS</shortName>
    </alternativeName>
</protein>
<keyword evidence="19" id="KW-1185">Reference proteome</keyword>
<dbReference type="PANTHER" id="PTHR10890">
    <property type="entry name" value="CYSTEINYL-TRNA SYNTHETASE"/>
    <property type="match status" value="1"/>
</dbReference>
<keyword evidence="12 14" id="KW-0030">Aminoacyl-tRNA synthetase</keyword>
<feature type="domain" description="tRNA synthetases class I catalytic" evidence="15">
    <location>
        <begin position="18"/>
        <end position="316"/>
    </location>
</feature>
<evidence type="ECO:0000259" key="15">
    <source>
        <dbReference type="Pfam" id="PF01406"/>
    </source>
</evidence>
<keyword evidence="10 14" id="KW-0067">ATP-binding</keyword>
<dbReference type="Pfam" id="PF23493">
    <property type="entry name" value="CysS_C"/>
    <property type="match status" value="1"/>
</dbReference>
<feature type="short sequence motif" description="'HIGH' region" evidence="14">
    <location>
        <begin position="32"/>
        <end position="42"/>
    </location>
</feature>
<evidence type="ECO:0000313" key="18">
    <source>
        <dbReference type="EMBL" id="MFC5016864.1"/>
    </source>
</evidence>
<dbReference type="Gene3D" id="1.20.120.1910">
    <property type="entry name" value="Cysteine-tRNA ligase, C-terminal anti-codon recognition domain"/>
    <property type="match status" value="1"/>
</dbReference>
<dbReference type="InterPro" id="IPR024909">
    <property type="entry name" value="Cys-tRNA/MSH_ligase"/>
</dbReference>
<dbReference type="NCBIfam" id="TIGR00435">
    <property type="entry name" value="cysS"/>
    <property type="match status" value="1"/>
</dbReference>
<dbReference type="Proteomes" id="UP001595855">
    <property type="component" value="Unassembled WGS sequence"/>
</dbReference>
<comment type="subunit">
    <text evidence="4 14">Monomer.</text>
</comment>
<evidence type="ECO:0000259" key="16">
    <source>
        <dbReference type="Pfam" id="PF09190"/>
    </source>
</evidence>